<dbReference type="InterPro" id="IPR036864">
    <property type="entry name" value="Zn2-C6_fun-type_DNA-bd_sf"/>
</dbReference>
<dbReference type="Proteomes" id="UP000813427">
    <property type="component" value="Unassembled WGS sequence"/>
</dbReference>
<accession>A0A8K0SEJ6</accession>
<keyword evidence="2" id="KW-0539">Nucleus</keyword>
<comment type="caution">
    <text evidence="5">The sequence shown here is derived from an EMBL/GenBank/DDBJ whole genome shotgun (WGS) entry which is preliminary data.</text>
</comment>
<dbReference type="PROSITE" id="PS00463">
    <property type="entry name" value="ZN2_CY6_FUNGAL_1"/>
    <property type="match status" value="1"/>
</dbReference>
<dbReference type="GO" id="GO:0003677">
    <property type="term" value="F:DNA binding"/>
    <property type="evidence" value="ECO:0007669"/>
    <property type="project" value="InterPro"/>
</dbReference>
<dbReference type="InterPro" id="IPR007219">
    <property type="entry name" value="XnlR_reg_dom"/>
</dbReference>
<organism evidence="5 6">
    <name type="scientific">Fusarium tricinctum</name>
    <dbReference type="NCBI Taxonomy" id="61284"/>
    <lineage>
        <taxon>Eukaryota</taxon>
        <taxon>Fungi</taxon>
        <taxon>Dikarya</taxon>
        <taxon>Ascomycota</taxon>
        <taxon>Pezizomycotina</taxon>
        <taxon>Sordariomycetes</taxon>
        <taxon>Hypocreomycetidae</taxon>
        <taxon>Hypocreales</taxon>
        <taxon>Nectriaceae</taxon>
        <taxon>Fusarium</taxon>
        <taxon>Fusarium tricinctum species complex</taxon>
    </lineage>
</organism>
<dbReference type="GO" id="GO:0000981">
    <property type="term" value="F:DNA-binding transcription factor activity, RNA polymerase II-specific"/>
    <property type="evidence" value="ECO:0007669"/>
    <property type="project" value="InterPro"/>
</dbReference>
<dbReference type="OrthoDB" id="5367487at2759"/>
<dbReference type="PANTHER" id="PTHR47431">
    <property type="entry name" value="ZN(II)2CYS6 TRANSCRIPTION FACTOR (EUROFUNG)-RELATED"/>
    <property type="match status" value="1"/>
</dbReference>
<keyword evidence="6" id="KW-1185">Reference proteome</keyword>
<dbReference type="PANTHER" id="PTHR47431:SF1">
    <property type="entry name" value="ZN(II)2CYS6 TRANSCRIPTION FACTOR (EUROFUNG)"/>
    <property type="match status" value="1"/>
</dbReference>
<feature type="region of interest" description="Disordered" evidence="3">
    <location>
        <begin position="148"/>
        <end position="185"/>
    </location>
</feature>
<evidence type="ECO:0000256" key="3">
    <source>
        <dbReference type="SAM" id="MobiDB-lite"/>
    </source>
</evidence>
<evidence type="ECO:0000313" key="6">
    <source>
        <dbReference type="Proteomes" id="UP000813427"/>
    </source>
</evidence>
<dbReference type="Pfam" id="PF00172">
    <property type="entry name" value="Zn_clus"/>
    <property type="match status" value="1"/>
</dbReference>
<feature type="compositionally biased region" description="Basic residues" evidence="3">
    <location>
        <begin position="148"/>
        <end position="161"/>
    </location>
</feature>
<feature type="compositionally biased region" description="Low complexity" evidence="3">
    <location>
        <begin position="92"/>
        <end position="102"/>
    </location>
</feature>
<gene>
    <name evidence="5" type="ORF">BKA59DRAFT_46081</name>
</gene>
<dbReference type="AlphaFoldDB" id="A0A8K0SEJ6"/>
<feature type="region of interest" description="Disordered" evidence="3">
    <location>
        <begin position="1"/>
        <end position="23"/>
    </location>
</feature>
<dbReference type="GO" id="GO:0008270">
    <property type="term" value="F:zinc ion binding"/>
    <property type="evidence" value="ECO:0007669"/>
    <property type="project" value="InterPro"/>
</dbReference>
<evidence type="ECO:0000259" key="4">
    <source>
        <dbReference type="PROSITE" id="PS50048"/>
    </source>
</evidence>
<evidence type="ECO:0000256" key="2">
    <source>
        <dbReference type="ARBA" id="ARBA00023242"/>
    </source>
</evidence>
<dbReference type="CDD" id="cd00067">
    <property type="entry name" value="GAL4"/>
    <property type="match status" value="1"/>
</dbReference>
<sequence>MKRHSVSGSRSIGTSAGTHTDFSSPQPYTFYSGLSSDSHLWHQPTMENSNPFQQNFSSSNREDVFSAPEELSSNSNSPSSAAYTTDGRASPSGSTSTTTESGRVSIASVPAACLACRGKHLKCDGVNPCSRCLSSGSECIYVASRRGYKGPRRNAPRKQNKRPSVSPSRARSRNNVGSSSFKSVHTTPLGSPGFLSPNMADDIYNSSFSTSFLDPALTGSSNSETDTSFFQPYATTDASNDMYSMFATQQREHIPTYNPVPTLPERCIDYFYSHFYAAHPFVLPREYLLSIAEETSVEPVLAVMRWIGSLYIPACPHRAHFFQEAHQAVYKSRSSKNGFRVQALLLLLIGLDGQGQQEQAREMLAEAAEMAVEIGLNTQSFATTHGRGIPVMEESWRRTWWDLYVVDGLIAGLHRRTSFLLFDITCNVALPCEEQQYLSGNIPQVLYLQDVIGVYFPGVNCELSSFTYRILAIQNLGKLLSSPPVSGPEDQKIDHIETLITKWRLDLPRSKLDPQYHGHLDEMMFQGHMITHATSILLHQPHSQLSSLSTQSTNMSSSVSSIDTLNTHTKHTIHAATEISKLATYRVPLLSHTPFLNYVMTMSSTVHLSRWALFYMIHDGDNLRHLIRLNTGAICKMSLVWGAAERERRSMKGMAQEIYQVKKQHQSMSQFWLGITHEESINMIAADDSIIREFESVQGMPSMMG</sequence>
<reference evidence="5" key="1">
    <citation type="journal article" date="2021" name="Nat. Commun.">
        <title>Genetic determinants of endophytism in the Arabidopsis root mycobiome.</title>
        <authorList>
            <person name="Mesny F."/>
            <person name="Miyauchi S."/>
            <person name="Thiergart T."/>
            <person name="Pickel B."/>
            <person name="Atanasova L."/>
            <person name="Karlsson M."/>
            <person name="Huettel B."/>
            <person name="Barry K.W."/>
            <person name="Haridas S."/>
            <person name="Chen C."/>
            <person name="Bauer D."/>
            <person name="Andreopoulos W."/>
            <person name="Pangilinan J."/>
            <person name="LaButti K."/>
            <person name="Riley R."/>
            <person name="Lipzen A."/>
            <person name="Clum A."/>
            <person name="Drula E."/>
            <person name="Henrissat B."/>
            <person name="Kohler A."/>
            <person name="Grigoriev I.V."/>
            <person name="Martin F.M."/>
            <person name="Hacquard S."/>
        </authorList>
    </citation>
    <scope>NUCLEOTIDE SEQUENCE</scope>
    <source>
        <strain evidence="5">MPI-SDFR-AT-0068</strain>
    </source>
</reference>
<feature type="compositionally biased region" description="Low complexity" evidence="3">
    <location>
        <begin position="66"/>
        <end position="81"/>
    </location>
</feature>
<feature type="domain" description="Zn(2)-C6 fungal-type" evidence="4">
    <location>
        <begin position="112"/>
        <end position="141"/>
    </location>
</feature>
<dbReference type="Pfam" id="PF04082">
    <property type="entry name" value="Fungal_trans"/>
    <property type="match status" value="1"/>
</dbReference>
<protein>
    <recommendedName>
        <fullName evidence="4">Zn(2)-C6 fungal-type domain-containing protein</fullName>
    </recommendedName>
</protein>
<proteinExistence type="predicted"/>
<name>A0A8K0SEJ6_9HYPO</name>
<dbReference type="CDD" id="cd12148">
    <property type="entry name" value="fungal_TF_MHR"/>
    <property type="match status" value="1"/>
</dbReference>
<dbReference type="EMBL" id="JAGPXF010000001">
    <property type="protein sequence ID" value="KAH7263183.1"/>
    <property type="molecule type" value="Genomic_DNA"/>
</dbReference>
<dbReference type="PROSITE" id="PS50048">
    <property type="entry name" value="ZN2_CY6_FUNGAL_2"/>
    <property type="match status" value="1"/>
</dbReference>
<feature type="region of interest" description="Disordered" evidence="3">
    <location>
        <begin position="42"/>
        <end position="102"/>
    </location>
</feature>
<evidence type="ECO:0000256" key="1">
    <source>
        <dbReference type="ARBA" id="ARBA00022723"/>
    </source>
</evidence>
<evidence type="ECO:0000313" key="5">
    <source>
        <dbReference type="EMBL" id="KAH7263183.1"/>
    </source>
</evidence>
<dbReference type="InterPro" id="IPR001138">
    <property type="entry name" value="Zn2Cys6_DnaBD"/>
</dbReference>
<dbReference type="GO" id="GO:0006351">
    <property type="term" value="P:DNA-templated transcription"/>
    <property type="evidence" value="ECO:0007669"/>
    <property type="project" value="InterPro"/>
</dbReference>
<feature type="compositionally biased region" description="Low complexity" evidence="3">
    <location>
        <begin position="48"/>
        <end position="59"/>
    </location>
</feature>
<keyword evidence="1" id="KW-0479">Metal-binding</keyword>
<dbReference type="SMART" id="SM00066">
    <property type="entry name" value="GAL4"/>
    <property type="match status" value="1"/>
</dbReference>
<feature type="compositionally biased region" description="Low complexity" evidence="3">
    <location>
        <begin position="162"/>
        <end position="176"/>
    </location>
</feature>
<dbReference type="SMART" id="SM00906">
    <property type="entry name" value="Fungal_trans"/>
    <property type="match status" value="1"/>
</dbReference>
<dbReference type="SUPFAM" id="SSF57701">
    <property type="entry name" value="Zn2/Cys6 DNA-binding domain"/>
    <property type="match status" value="1"/>
</dbReference>
<dbReference type="Gene3D" id="4.10.240.10">
    <property type="entry name" value="Zn(2)-C6 fungal-type DNA-binding domain"/>
    <property type="match status" value="1"/>
</dbReference>